<dbReference type="EMBL" id="CP060637">
    <property type="protein sequence ID" value="QNM15919.1"/>
    <property type="molecule type" value="Genomic_DNA"/>
</dbReference>
<dbReference type="AlphaFoldDB" id="A0A7G9GYN7"/>
<gene>
    <name evidence="2" type="ORF">H9Q81_03535</name>
</gene>
<dbReference type="Proteomes" id="UP000515913">
    <property type="component" value="Chromosome"/>
</dbReference>
<dbReference type="Pfam" id="PF09917">
    <property type="entry name" value="DUF2147"/>
    <property type="match status" value="1"/>
</dbReference>
<proteinExistence type="predicted"/>
<protein>
    <submittedName>
        <fullName evidence="2">DUF2147 domain-containing protein</fullName>
    </submittedName>
</protein>
<dbReference type="Gene3D" id="2.40.128.520">
    <property type="match status" value="1"/>
</dbReference>
<dbReference type="InterPro" id="IPR019223">
    <property type="entry name" value="DUF2147"/>
</dbReference>
<accession>A0A7G9GYN7</accession>
<dbReference type="PANTHER" id="PTHR36919">
    <property type="entry name" value="BLR1215 PROTEIN"/>
    <property type="match status" value="1"/>
</dbReference>
<evidence type="ECO:0000259" key="1">
    <source>
        <dbReference type="Pfam" id="PF09917"/>
    </source>
</evidence>
<dbReference type="RefSeq" id="WP_101474759.1">
    <property type="nucleotide sequence ID" value="NZ_CP060637.1"/>
</dbReference>
<feature type="domain" description="DUF2147" evidence="1">
    <location>
        <begin position="26"/>
        <end position="144"/>
    </location>
</feature>
<sequence length="156" mass="18424">MKKYLLIGFIFLIYIVNSYGKDLYLGYWLLPNEKVIIEIKKENLEYIGYVRWLKDRVYPEKDKMAGQEQIDRKNPNKNLRNRKIIGLRVVGGLYKGSDNKLIGGWIYDSWNGKMYYGTASILDEDTLNLKGSFDKWGILGYTMKIKRCKNINEYIE</sequence>
<evidence type="ECO:0000313" key="2">
    <source>
        <dbReference type="EMBL" id="QNM15919.1"/>
    </source>
</evidence>
<name>A0A7G9GYN7_9FUSO</name>
<evidence type="ECO:0000313" key="3">
    <source>
        <dbReference type="Proteomes" id="UP000515913"/>
    </source>
</evidence>
<organism evidence="2 3">
    <name type="scientific">Fusobacterium hominis</name>
    <dbReference type="NCBI Taxonomy" id="2764326"/>
    <lineage>
        <taxon>Bacteria</taxon>
        <taxon>Fusobacteriati</taxon>
        <taxon>Fusobacteriota</taxon>
        <taxon>Fusobacteriia</taxon>
        <taxon>Fusobacteriales</taxon>
        <taxon>Fusobacteriaceae</taxon>
        <taxon>Fusobacterium</taxon>
    </lineage>
</organism>
<reference evidence="2 3" key="1">
    <citation type="submission" date="2020-08" db="EMBL/GenBank/DDBJ databases">
        <authorList>
            <person name="Liu C."/>
            <person name="Sun Q."/>
        </authorList>
    </citation>
    <scope>NUCLEOTIDE SEQUENCE [LARGE SCALE GENOMIC DNA]</scope>
    <source>
        <strain evidence="2 3">NSJ-57</strain>
    </source>
</reference>
<dbReference type="PANTHER" id="PTHR36919:SF2">
    <property type="entry name" value="BLL6627 PROTEIN"/>
    <property type="match status" value="1"/>
</dbReference>
<keyword evidence="3" id="KW-1185">Reference proteome</keyword>
<dbReference type="KEGG" id="fho:H9Q81_03535"/>